<dbReference type="AlphaFoldDB" id="A0A7J7K9J7"/>
<gene>
    <name evidence="1" type="ORF">EB796_006371</name>
</gene>
<dbReference type="Proteomes" id="UP000593567">
    <property type="component" value="Unassembled WGS sequence"/>
</dbReference>
<evidence type="ECO:0000313" key="2">
    <source>
        <dbReference type="Proteomes" id="UP000593567"/>
    </source>
</evidence>
<proteinExistence type="predicted"/>
<dbReference type="EMBL" id="VXIV02000895">
    <property type="protein sequence ID" value="KAF6035322.1"/>
    <property type="molecule type" value="Genomic_DNA"/>
</dbReference>
<reference evidence="1" key="1">
    <citation type="submission" date="2020-06" db="EMBL/GenBank/DDBJ databases">
        <title>Draft genome of Bugula neritina, a colonial animal packing powerful symbionts and potential medicines.</title>
        <authorList>
            <person name="Rayko M."/>
        </authorList>
    </citation>
    <scope>NUCLEOTIDE SEQUENCE [LARGE SCALE GENOMIC DNA]</scope>
    <source>
        <strain evidence="1">Kwan_BN1</strain>
    </source>
</reference>
<sequence>MKRPITWCSLSLQSIYFSNFKPQIPLHSMSVTSTSSFVLHQFKSCLVEADILYNFIFQWKIKMVSPESSVDEDRYLETFDELSQSLTYTRSKSVDPSLNSVDSRSGLCKRREWETMERLMNNIRLNLHPSAPAETWVSKLEKAAEVWSESSKKAF</sequence>
<evidence type="ECO:0000313" key="1">
    <source>
        <dbReference type="EMBL" id="KAF6035322.1"/>
    </source>
</evidence>
<protein>
    <submittedName>
        <fullName evidence="1">Uncharacterized protein</fullName>
    </submittedName>
</protein>
<organism evidence="1 2">
    <name type="scientific">Bugula neritina</name>
    <name type="common">Brown bryozoan</name>
    <name type="synonym">Sertularia neritina</name>
    <dbReference type="NCBI Taxonomy" id="10212"/>
    <lineage>
        <taxon>Eukaryota</taxon>
        <taxon>Metazoa</taxon>
        <taxon>Spiralia</taxon>
        <taxon>Lophotrochozoa</taxon>
        <taxon>Bryozoa</taxon>
        <taxon>Gymnolaemata</taxon>
        <taxon>Cheilostomatida</taxon>
        <taxon>Flustrina</taxon>
        <taxon>Buguloidea</taxon>
        <taxon>Bugulidae</taxon>
        <taxon>Bugula</taxon>
    </lineage>
</organism>
<keyword evidence="2" id="KW-1185">Reference proteome</keyword>
<comment type="caution">
    <text evidence="1">The sequence shown here is derived from an EMBL/GenBank/DDBJ whole genome shotgun (WGS) entry which is preliminary data.</text>
</comment>
<name>A0A7J7K9J7_BUGNE</name>
<accession>A0A7J7K9J7</accession>